<dbReference type="PANTHER" id="PTHR42756:SF1">
    <property type="entry name" value="TRANSCRIPTIONAL REPRESSOR OF EMRAB OPERON"/>
    <property type="match status" value="1"/>
</dbReference>
<organism evidence="5 6">
    <name type="scientific">Desmospora profundinema</name>
    <dbReference type="NCBI Taxonomy" id="1571184"/>
    <lineage>
        <taxon>Bacteria</taxon>
        <taxon>Bacillati</taxon>
        <taxon>Bacillota</taxon>
        <taxon>Bacilli</taxon>
        <taxon>Bacillales</taxon>
        <taxon>Thermoactinomycetaceae</taxon>
        <taxon>Desmospora</taxon>
    </lineage>
</organism>
<sequence>MEQLMEFFLKNGLRPLQLDAQLEELEQKLTHSELTTLLFLDRYGELSMSELAAQLGAPLSTCTSIIHRLQKRKLIHRERDAKDRRIYLVKLTADGEGMVQKAKEQINAMFERVQAALTPEELQQFMFLTLKVAKAIQNEPKQIKQHKKAEVRRIQIED</sequence>
<dbReference type="InterPro" id="IPR000835">
    <property type="entry name" value="HTH_MarR-typ"/>
</dbReference>
<accession>A0ABU1INE0</accession>
<dbReference type="Pfam" id="PF12802">
    <property type="entry name" value="MarR_2"/>
    <property type="match status" value="1"/>
</dbReference>
<keyword evidence="2 5" id="KW-0238">DNA-binding</keyword>
<dbReference type="SMART" id="SM00347">
    <property type="entry name" value="HTH_MARR"/>
    <property type="match status" value="1"/>
</dbReference>
<protein>
    <submittedName>
        <fullName evidence="5">DNA-binding MarR family transcriptional regulator</fullName>
    </submittedName>
</protein>
<dbReference type="InterPro" id="IPR036388">
    <property type="entry name" value="WH-like_DNA-bd_sf"/>
</dbReference>
<dbReference type="PROSITE" id="PS50995">
    <property type="entry name" value="HTH_MARR_2"/>
    <property type="match status" value="1"/>
</dbReference>
<dbReference type="Proteomes" id="UP001185012">
    <property type="component" value="Unassembled WGS sequence"/>
</dbReference>
<keyword evidence="1" id="KW-0805">Transcription regulation</keyword>
<dbReference type="RefSeq" id="WP_309865883.1">
    <property type="nucleotide sequence ID" value="NZ_JAVDQG010000004.1"/>
</dbReference>
<comment type="caution">
    <text evidence="5">The sequence shown here is derived from an EMBL/GenBank/DDBJ whole genome shotgun (WGS) entry which is preliminary data.</text>
</comment>
<evidence type="ECO:0000256" key="2">
    <source>
        <dbReference type="ARBA" id="ARBA00023125"/>
    </source>
</evidence>
<dbReference type="EMBL" id="JAVDQG010000004">
    <property type="protein sequence ID" value="MDR6226253.1"/>
    <property type="molecule type" value="Genomic_DNA"/>
</dbReference>
<evidence type="ECO:0000313" key="6">
    <source>
        <dbReference type="Proteomes" id="UP001185012"/>
    </source>
</evidence>
<keyword evidence="6" id="KW-1185">Reference proteome</keyword>
<evidence type="ECO:0000313" key="5">
    <source>
        <dbReference type="EMBL" id="MDR6226253.1"/>
    </source>
</evidence>
<dbReference type="Gene3D" id="1.10.10.10">
    <property type="entry name" value="Winged helix-like DNA-binding domain superfamily/Winged helix DNA-binding domain"/>
    <property type="match status" value="1"/>
</dbReference>
<dbReference type="GO" id="GO:0003677">
    <property type="term" value="F:DNA binding"/>
    <property type="evidence" value="ECO:0007669"/>
    <property type="project" value="UniProtKB-KW"/>
</dbReference>
<dbReference type="SUPFAM" id="SSF46785">
    <property type="entry name" value="Winged helix' DNA-binding domain"/>
    <property type="match status" value="1"/>
</dbReference>
<dbReference type="PRINTS" id="PR00598">
    <property type="entry name" value="HTHMARR"/>
</dbReference>
<proteinExistence type="predicted"/>
<dbReference type="PANTHER" id="PTHR42756">
    <property type="entry name" value="TRANSCRIPTIONAL REGULATOR, MARR"/>
    <property type="match status" value="1"/>
</dbReference>
<reference evidence="5 6" key="1">
    <citation type="submission" date="2023-07" db="EMBL/GenBank/DDBJ databases">
        <title>Genomic Encyclopedia of Type Strains, Phase IV (KMG-IV): sequencing the most valuable type-strain genomes for metagenomic binning, comparative biology and taxonomic classification.</title>
        <authorList>
            <person name="Goeker M."/>
        </authorList>
    </citation>
    <scope>NUCLEOTIDE SEQUENCE [LARGE SCALE GENOMIC DNA]</scope>
    <source>
        <strain evidence="5 6">DSM 45903</strain>
    </source>
</reference>
<dbReference type="InterPro" id="IPR036390">
    <property type="entry name" value="WH_DNA-bd_sf"/>
</dbReference>
<gene>
    <name evidence="5" type="ORF">JOE21_002259</name>
</gene>
<evidence type="ECO:0000256" key="3">
    <source>
        <dbReference type="ARBA" id="ARBA00023163"/>
    </source>
</evidence>
<keyword evidence="3" id="KW-0804">Transcription</keyword>
<name>A0ABU1INE0_9BACL</name>
<feature type="domain" description="HTH marR-type" evidence="4">
    <location>
        <begin position="1"/>
        <end position="134"/>
    </location>
</feature>
<evidence type="ECO:0000256" key="1">
    <source>
        <dbReference type="ARBA" id="ARBA00023015"/>
    </source>
</evidence>
<evidence type="ECO:0000259" key="4">
    <source>
        <dbReference type="PROSITE" id="PS50995"/>
    </source>
</evidence>